<dbReference type="Pfam" id="PF07221">
    <property type="entry name" value="GlcNAc_2-epim"/>
    <property type="match status" value="1"/>
</dbReference>
<dbReference type="InterPro" id="IPR012341">
    <property type="entry name" value="6hp_glycosidase-like_sf"/>
</dbReference>
<protein>
    <submittedName>
        <fullName evidence="3">AGE family epimerase/isomerase</fullName>
    </submittedName>
</protein>
<name>A0AAE3ENN1_9FLAO</name>
<evidence type="ECO:0000313" key="4">
    <source>
        <dbReference type="Proteomes" id="UP001199795"/>
    </source>
</evidence>
<dbReference type="InterPro" id="IPR034116">
    <property type="entry name" value="AGE_dom"/>
</dbReference>
<dbReference type="GO" id="GO:0016853">
    <property type="term" value="F:isomerase activity"/>
    <property type="evidence" value="ECO:0007669"/>
    <property type="project" value="UniProtKB-KW"/>
</dbReference>
<evidence type="ECO:0000256" key="2">
    <source>
        <dbReference type="ARBA" id="ARBA00023235"/>
    </source>
</evidence>
<dbReference type="PANTHER" id="PTHR15108">
    <property type="entry name" value="N-ACYLGLUCOSAMINE-2-EPIMERASE"/>
    <property type="match status" value="1"/>
</dbReference>
<dbReference type="EMBL" id="JAKKDU010000011">
    <property type="protein sequence ID" value="MCF7568771.1"/>
    <property type="molecule type" value="Genomic_DNA"/>
</dbReference>
<dbReference type="Proteomes" id="UP001199795">
    <property type="component" value="Unassembled WGS sequence"/>
</dbReference>
<sequence>MNIEEYAFLYKSTLLKNVLPFWENHSLDHKHGGYFTCLDREGKVYDTDKFIWLQCRQVWLFSMLYNNMEPRQEWLEIAEHGARFLINNGMDKAGNWYFSLTREGKPLVQPYNIFSDCFAAMAFAQLGKASGNEAYSNLAKKTFLNILGRKENPKGKYEKSFPGTRPAKGFALPMILSNLVLELEHVLDVSLVNETIAFATKEVMDIFYRKEHGLIVETVAADGSFMDTFDGRLVNPGHGLESMWFMMDIGRRNGDNKLVEKTVDISFNILDFGWDQKCGGIFYFKDLLGNPPDRLDWDQKLWWVHQEAILAMLKGYAYTGNEKCWEWFRKLHDYTWEHFADKKYGEWFGYLNRQGGVLLPLKGGKWKGCFHTPRFLYQGWNTLNQINKNNK</sequence>
<dbReference type="Gene3D" id="1.50.10.10">
    <property type="match status" value="1"/>
</dbReference>
<dbReference type="InterPro" id="IPR008928">
    <property type="entry name" value="6-hairpin_glycosidase_sf"/>
</dbReference>
<comment type="similarity">
    <text evidence="1">Belongs to the N-acylglucosamine 2-epimerase family.</text>
</comment>
<evidence type="ECO:0000313" key="3">
    <source>
        <dbReference type="EMBL" id="MCF7568771.1"/>
    </source>
</evidence>
<dbReference type="InterPro" id="IPR010819">
    <property type="entry name" value="AGE/CE"/>
</dbReference>
<keyword evidence="2" id="KW-0413">Isomerase</keyword>
<organism evidence="3 4">
    <name type="scientific">Wocania arenilitoris</name>
    <dbReference type="NCBI Taxonomy" id="2044858"/>
    <lineage>
        <taxon>Bacteria</taxon>
        <taxon>Pseudomonadati</taxon>
        <taxon>Bacteroidota</taxon>
        <taxon>Flavobacteriia</taxon>
        <taxon>Flavobacteriales</taxon>
        <taxon>Flavobacteriaceae</taxon>
        <taxon>Wocania</taxon>
    </lineage>
</organism>
<proteinExistence type="inferred from homology"/>
<dbReference type="FunFam" id="1.50.10.10:FF:000021">
    <property type="entry name" value="N-acylglucosamine 2-epimerase"/>
    <property type="match status" value="1"/>
</dbReference>
<dbReference type="GO" id="GO:0005975">
    <property type="term" value="P:carbohydrate metabolic process"/>
    <property type="evidence" value="ECO:0007669"/>
    <property type="project" value="InterPro"/>
</dbReference>
<reference evidence="3" key="1">
    <citation type="submission" date="2022-01" db="EMBL/GenBank/DDBJ databases">
        <title>Draft genome sequence of Sabulilitoribacter arenilitoris KCTC 52401.</title>
        <authorList>
            <person name="Oh J.-S."/>
        </authorList>
    </citation>
    <scope>NUCLEOTIDE SEQUENCE</scope>
    <source>
        <strain evidence="3">HMF6543</strain>
    </source>
</reference>
<accession>A0AAE3ENN1</accession>
<dbReference type="SUPFAM" id="SSF48208">
    <property type="entry name" value="Six-hairpin glycosidases"/>
    <property type="match status" value="1"/>
</dbReference>
<evidence type="ECO:0000256" key="1">
    <source>
        <dbReference type="ARBA" id="ARBA00008558"/>
    </source>
</evidence>
<dbReference type="CDD" id="cd00249">
    <property type="entry name" value="AGE"/>
    <property type="match status" value="1"/>
</dbReference>
<comment type="caution">
    <text evidence="3">The sequence shown here is derived from an EMBL/GenBank/DDBJ whole genome shotgun (WGS) entry which is preliminary data.</text>
</comment>
<keyword evidence="4" id="KW-1185">Reference proteome</keyword>
<dbReference type="RefSeq" id="WP_237240109.1">
    <property type="nucleotide sequence ID" value="NZ_JAKKDU010000011.1"/>
</dbReference>
<gene>
    <name evidence="3" type="ORF">L3X37_10395</name>
</gene>
<dbReference type="AlphaFoldDB" id="A0AAE3ENN1"/>